<feature type="transmembrane region" description="Helical" evidence="1">
    <location>
        <begin position="131"/>
        <end position="152"/>
    </location>
</feature>
<reference evidence="3 4" key="1">
    <citation type="journal article" date="2013" name="Genome Biol.">
        <title>Genome of Acanthamoeba castellanii highlights extensive lateral gene transfer and early evolution of tyrosine kinase signaling.</title>
        <authorList>
            <person name="Clarke M."/>
            <person name="Lohan A.J."/>
            <person name="Liu B."/>
            <person name="Lagkouvardos I."/>
            <person name="Roy S."/>
            <person name="Zafar N."/>
            <person name="Bertelli C."/>
            <person name="Schilde C."/>
            <person name="Kianianmomeni A."/>
            <person name="Burglin T.R."/>
            <person name="Frech C."/>
            <person name="Turcotte B."/>
            <person name="Kopec K.O."/>
            <person name="Synnott J.M."/>
            <person name="Choo C."/>
            <person name="Paponov I."/>
            <person name="Finkler A."/>
            <person name="Soon Heng Tan C."/>
            <person name="Hutchins A.P."/>
            <person name="Weinmeier T."/>
            <person name="Rattei T."/>
            <person name="Chu J.S."/>
            <person name="Gimenez G."/>
            <person name="Irimia M."/>
            <person name="Rigden D.J."/>
            <person name="Fitzpatrick D.A."/>
            <person name="Lorenzo-Morales J."/>
            <person name="Bateman A."/>
            <person name="Chiu C.H."/>
            <person name="Tang P."/>
            <person name="Hegemann P."/>
            <person name="Fromm H."/>
            <person name="Raoult D."/>
            <person name="Greub G."/>
            <person name="Miranda-Saavedra D."/>
            <person name="Chen N."/>
            <person name="Nash P."/>
            <person name="Ginger M.L."/>
            <person name="Horn M."/>
            <person name="Schaap P."/>
            <person name="Caler L."/>
            <person name="Loftus B."/>
        </authorList>
    </citation>
    <scope>NUCLEOTIDE SEQUENCE [LARGE SCALE GENOMIC DNA]</scope>
    <source>
        <strain evidence="3 4">Neff</strain>
    </source>
</reference>
<dbReference type="Proteomes" id="UP000011083">
    <property type="component" value="Unassembled WGS sequence"/>
</dbReference>
<keyword evidence="1" id="KW-0472">Membrane</keyword>
<feature type="transmembrane region" description="Helical" evidence="1">
    <location>
        <begin position="84"/>
        <end position="110"/>
    </location>
</feature>
<dbReference type="RefSeq" id="XP_004341805.1">
    <property type="nucleotide sequence ID" value="XM_004341757.1"/>
</dbReference>
<feature type="signal peptide" evidence="2">
    <location>
        <begin position="1"/>
        <end position="22"/>
    </location>
</feature>
<keyword evidence="1" id="KW-0812">Transmembrane</keyword>
<protein>
    <recommendedName>
        <fullName evidence="5">Transmembrane protein</fullName>
    </recommendedName>
</protein>
<dbReference type="VEuPathDB" id="AmoebaDB:ACA1_200100"/>
<dbReference type="PANTHER" id="PTHR38736:SF3">
    <property type="entry name" value="TRANSMEMBRANE PROTEIN"/>
    <property type="match status" value="1"/>
</dbReference>
<evidence type="ECO:0000256" key="2">
    <source>
        <dbReference type="SAM" id="SignalP"/>
    </source>
</evidence>
<keyword evidence="2" id="KW-0732">Signal</keyword>
<evidence type="ECO:0000313" key="3">
    <source>
        <dbReference type="EMBL" id="ELR19713.1"/>
    </source>
</evidence>
<dbReference type="EMBL" id="KB007932">
    <property type="protein sequence ID" value="ELR19713.1"/>
    <property type="molecule type" value="Genomic_DNA"/>
</dbReference>
<keyword evidence="1" id="KW-1133">Transmembrane helix</keyword>
<keyword evidence="4" id="KW-1185">Reference proteome</keyword>
<evidence type="ECO:0008006" key="5">
    <source>
        <dbReference type="Google" id="ProtNLM"/>
    </source>
</evidence>
<accession>L8H4Q8</accession>
<dbReference type="PANTHER" id="PTHR38736">
    <property type="entry name" value="TRANSMEMBRANE PROTEIN-RELATED"/>
    <property type="match status" value="1"/>
</dbReference>
<name>L8H4Q8_ACACF</name>
<feature type="transmembrane region" description="Helical" evidence="1">
    <location>
        <begin position="191"/>
        <end position="213"/>
    </location>
</feature>
<evidence type="ECO:0000313" key="4">
    <source>
        <dbReference type="Proteomes" id="UP000011083"/>
    </source>
</evidence>
<organism evidence="3 4">
    <name type="scientific">Acanthamoeba castellanii (strain ATCC 30010 / Neff)</name>
    <dbReference type="NCBI Taxonomy" id="1257118"/>
    <lineage>
        <taxon>Eukaryota</taxon>
        <taxon>Amoebozoa</taxon>
        <taxon>Discosea</taxon>
        <taxon>Longamoebia</taxon>
        <taxon>Centramoebida</taxon>
        <taxon>Acanthamoebidae</taxon>
        <taxon>Acanthamoeba</taxon>
    </lineage>
</organism>
<dbReference type="GeneID" id="14920543"/>
<sequence length="223" mass="24459">MATLLAVIFFIVALALPWYGIAERGTYSLPGSNTTSEGDLISSFYWTGFVIYINPKDGSDSTEEYSWNDLKEISGKSSNRPQTVYFACMALAGVSLVLSILVSCFIFCCLMRRSARRSLEESCGNCPKWSIFLASLLSFLTAVASWGALFAFPTALDDIDFLKCKGEYWCGSFVGSKDIGSDSNLYWAPSIGWVFAVMASVWGLIGCALALLVPKTHQYTLIN</sequence>
<evidence type="ECO:0000256" key="1">
    <source>
        <dbReference type="SAM" id="Phobius"/>
    </source>
</evidence>
<proteinExistence type="predicted"/>
<feature type="chain" id="PRO_5003990395" description="Transmembrane protein" evidence="2">
    <location>
        <begin position="23"/>
        <end position="223"/>
    </location>
</feature>
<gene>
    <name evidence="3" type="ORF">ACA1_200100</name>
</gene>
<dbReference type="KEGG" id="acan:ACA1_200100"/>
<dbReference type="AlphaFoldDB" id="L8H4Q8"/>